<dbReference type="PANTHER" id="PTHR13318:SF41">
    <property type="entry name" value="F-BOX_LRR-REPEAT PROTEIN 4"/>
    <property type="match status" value="1"/>
</dbReference>
<dbReference type="Gene3D" id="3.80.10.10">
    <property type="entry name" value="Ribonuclease Inhibitor"/>
    <property type="match status" value="3"/>
</dbReference>
<dbReference type="Pfam" id="PF18511">
    <property type="entry name" value="F-box_5"/>
    <property type="match status" value="1"/>
</dbReference>
<dbReference type="Pfam" id="PF25372">
    <property type="entry name" value="DUF7885"/>
    <property type="match status" value="2"/>
</dbReference>
<gene>
    <name evidence="4" type="ORF">FRX31_004189</name>
</gene>
<feature type="domain" description="COI1 F-box" evidence="2">
    <location>
        <begin position="26"/>
        <end position="49"/>
    </location>
</feature>
<protein>
    <submittedName>
        <fullName evidence="4">F-box/LRR-repeat protein</fullName>
    </submittedName>
</protein>
<accession>A0A7J6X913</accession>
<feature type="domain" description="F-box/LRR-repeat protein 15-like leucin rich repeat" evidence="3">
    <location>
        <begin position="229"/>
        <end position="354"/>
    </location>
</feature>
<dbReference type="SUPFAM" id="SSF52047">
    <property type="entry name" value="RNI-like"/>
    <property type="match status" value="2"/>
</dbReference>
<organism evidence="4 5">
    <name type="scientific">Thalictrum thalictroides</name>
    <name type="common">Rue-anemone</name>
    <name type="synonym">Anemone thalictroides</name>
    <dbReference type="NCBI Taxonomy" id="46969"/>
    <lineage>
        <taxon>Eukaryota</taxon>
        <taxon>Viridiplantae</taxon>
        <taxon>Streptophyta</taxon>
        <taxon>Embryophyta</taxon>
        <taxon>Tracheophyta</taxon>
        <taxon>Spermatophyta</taxon>
        <taxon>Magnoliopsida</taxon>
        <taxon>Ranunculales</taxon>
        <taxon>Ranunculaceae</taxon>
        <taxon>Thalictroideae</taxon>
        <taxon>Thalictrum</taxon>
    </lineage>
</organism>
<proteinExistence type="predicted"/>
<reference evidence="4 5" key="1">
    <citation type="submission" date="2020-06" db="EMBL/GenBank/DDBJ databases">
        <title>Transcriptomic and genomic resources for Thalictrum thalictroides and T. hernandezii: Facilitating candidate gene discovery in an emerging model plant lineage.</title>
        <authorList>
            <person name="Arias T."/>
            <person name="Riano-Pachon D.M."/>
            <person name="Di Stilio V.S."/>
        </authorList>
    </citation>
    <scope>NUCLEOTIDE SEQUENCE [LARGE SCALE GENOMIC DNA]</scope>
    <source>
        <strain evidence="5">cv. WT478/WT964</strain>
        <tissue evidence="4">Leaves</tissue>
    </source>
</reference>
<sequence length="859" mass="94457">MKGYDLINTILPEELILEIFTHLEESKSTRDSSSLVCKKWLKLERLTRKTIRIGATGNPDDLVKRLTDQFTNVRYVYFDERLPVSSPPFPQFGSSSSYRSRSNQSKKRRRNRSTGSFSELQPKAEYTELETIDLESFSLTDSGMTALARVTRLEKLSLIWCSSVTSAGLKSIAENCKSLKCLDLQGCYVGNEGLAAVGKCCRQLEDLNLRFCEGLTDTGLVELAAGCGKSLKVLGIAACANITDTSLEAVGSHCTFLQTLSLDSEFIKNNGIVSVAQGCSLLKVLKLQCINVTDEALLAVGTYCSSLELLALYSFQRFTDRSLCAIGKKCKKLKNLTLSDCYFLSDKSLEAIGSGCSQLTHLEVNGCHNIGTFGLESIGRSCPSLSELALLYCQKIGNHALYEVGRGCRLLQALHLVDCSSIGDDAIYNIAQGCKNLKKLHIRRCYEIGDRGIIAIGENCKYLMDLSLRFCDRVGDDALIAVGQGCSLRHLNVSGCHQIGDAGIMAIASGCPQLVYLDISVLQNLSDIALAELGEGCPLLRDVILSHCRKITDVGLSHLVKKCTRLETCHMVYCPFVTSVGVATVVSSCVNLKKILVEKWKMERKTDKTQATGICHRLFNFLIENFLFRGLKRVTLGRPMDSCSFSSPVTGGSNNSAVLAGDNHARTTKPTEESSMHGLAYGMPRTTESLVERANKLSNSFPITNIGSSIHVEKNSDSESQQEDFFEVQSPSLRPIPVRGTASETTHLNINGQDEDLTRIEQAKVGERGKEKIIPSETVFRGRGPKNVRINEGAIGRDMEKKKGKNVSVNEKSTMVMEPEKDVKVRATTPMIPLISSAFNIDQRSDELIRRTREALRNS</sequence>
<dbReference type="SMART" id="SM00367">
    <property type="entry name" value="LRR_CC"/>
    <property type="match status" value="18"/>
</dbReference>
<feature type="domain" description="F-box/LRR-repeat protein 15-like leucin rich repeat" evidence="3">
    <location>
        <begin position="138"/>
        <end position="226"/>
    </location>
</feature>
<dbReference type="FunFam" id="1.20.1280.50:FF:000023">
    <property type="entry name" value="F-box/LRR-repeat protein 4"/>
    <property type="match status" value="1"/>
</dbReference>
<feature type="region of interest" description="Disordered" evidence="1">
    <location>
        <begin position="658"/>
        <end position="679"/>
    </location>
</feature>
<feature type="compositionally biased region" description="Low complexity" evidence="1">
    <location>
        <begin position="91"/>
        <end position="103"/>
    </location>
</feature>
<evidence type="ECO:0000259" key="2">
    <source>
        <dbReference type="Pfam" id="PF18511"/>
    </source>
</evidence>
<dbReference type="Gene3D" id="1.20.1280.50">
    <property type="match status" value="1"/>
</dbReference>
<dbReference type="AlphaFoldDB" id="A0A7J6X913"/>
<dbReference type="Pfam" id="PF13516">
    <property type="entry name" value="LRR_6"/>
    <property type="match status" value="3"/>
</dbReference>
<dbReference type="InterPro" id="IPR032675">
    <property type="entry name" value="LRR_dom_sf"/>
</dbReference>
<evidence type="ECO:0000259" key="3">
    <source>
        <dbReference type="Pfam" id="PF25372"/>
    </source>
</evidence>
<comment type="caution">
    <text evidence="4">The sequence shown here is derived from an EMBL/GenBank/DDBJ whole genome shotgun (WGS) entry which is preliminary data.</text>
</comment>
<dbReference type="FunFam" id="3.80.10.10:FF:000651">
    <property type="entry name" value="F-box/LRR-repeat protein 4"/>
    <property type="match status" value="1"/>
</dbReference>
<dbReference type="PANTHER" id="PTHR13318">
    <property type="entry name" value="PARTNER OF PAIRED, ISOFORM B-RELATED"/>
    <property type="match status" value="1"/>
</dbReference>
<evidence type="ECO:0000256" key="1">
    <source>
        <dbReference type="SAM" id="MobiDB-lite"/>
    </source>
</evidence>
<dbReference type="Proteomes" id="UP000554482">
    <property type="component" value="Unassembled WGS sequence"/>
</dbReference>
<dbReference type="InterPro" id="IPR057207">
    <property type="entry name" value="FBXL15_LRR"/>
</dbReference>
<dbReference type="EMBL" id="JABWDY010003026">
    <property type="protein sequence ID" value="KAF5206214.1"/>
    <property type="molecule type" value="Genomic_DNA"/>
</dbReference>
<dbReference type="CDD" id="cd22159">
    <property type="entry name" value="F-box_AtTIR1-like"/>
    <property type="match status" value="1"/>
</dbReference>
<dbReference type="InterPro" id="IPR006553">
    <property type="entry name" value="Leu-rich_rpt_Cys-con_subtyp"/>
</dbReference>
<keyword evidence="5" id="KW-1185">Reference proteome</keyword>
<evidence type="ECO:0000313" key="5">
    <source>
        <dbReference type="Proteomes" id="UP000554482"/>
    </source>
</evidence>
<feature type="region of interest" description="Disordered" evidence="1">
    <location>
        <begin position="88"/>
        <end position="117"/>
    </location>
</feature>
<dbReference type="FunFam" id="3.80.10.10:FF:001196">
    <property type="entry name" value="F-box/LRR-repeat protein 4"/>
    <property type="match status" value="1"/>
</dbReference>
<dbReference type="OrthoDB" id="550575at2759"/>
<dbReference type="GO" id="GO:0019005">
    <property type="term" value="C:SCF ubiquitin ligase complex"/>
    <property type="evidence" value="ECO:0007669"/>
    <property type="project" value="TreeGrafter"/>
</dbReference>
<name>A0A7J6X913_THATH</name>
<dbReference type="InterPro" id="IPR001611">
    <property type="entry name" value="Leu-rich_rpt"/>
</dbReference>
<dbReference type="GO" id="GO:0031146">
    <property type="term" value="P:SCF-dependent proteasomal ubiquitin-dependent protein catabolic process"/>
    <property type="evidence" value="ECO:0007669"/>
    <property type="project" value="TreeGrafter"/>
</dbReference>
<feature type="compositionally biased region" description="Basic and acidic residues" evidence="1">
    <location>
        <begin position="663"/>
        <end position="675"/>
    </location>
</feature>
<evidence type="ECO:0000313" key="4">
    <source>
        <dbReference type="EMBL" id="KAF5206214.1"/>
    </source>
</evidence>
<dbReference type="InterPro" id="IPR041567">
    <property type="entry name" value="COI1_F-box"/>
</dbReference>